<proteinExistence type="predicted"/>
<keyword evidence="5" id="KW-1185">Reference proteome</keyword>
<dbReference type="InterPro" id="IPR003593">
    <property type="entry name" value="AAA+_ATPase"/>
</dbReference>
<sequence length="261" mass="27693">MRLDLAGVSAAIDARPIVTDVTLSAGPGEFVALVGPNGSGKSTLLRTVYRSLRPTGGVVRLDGDDLWRMRPRHAARRRAVLPQHNPAGDGFSVAEVVAAGRHSHKRALDRESAADRTVVATALERVGMDWAADRLMTTLSGGERQRVLLARALAQEAPLLILDEPGNHLDVGSQLLLLDLIRSLGLTLLAALHDLDQAAAYADRIVVLREGRVAGQGPPLEVLTPAFIEEVFGVLAHVGPHPITGRPHVAVASKAGGKRLP</sequence>
<keyword evidence="1" id="KW-0547">Nucleotide-binding</keyword>
<dbReference type="Gene3D" id="3.40.50.300">
    <property type="entry name" value="P-loop containing nucleotide triphosphate hydrolases"/>
    <property type="match status" value="1"/>
</dbReference>
<evidence type="ECO:0000259" key="3">
    <source>
        <dbReference type="PROSITE" id="PS50893"/>
    </source>
</evidence>
<evidence type="ECO:0000313" key="4">
    <source>
        <dbReference type="EMBL" id="MFB9199794.1"/>
    </source>
</evidence>
<dbReference type="InterPro" id="IPR003439">
    <property type="entry name" value="ABC_transporter-like_ATP-bd"/>
</dbReference>
<dbReference type="SMART" id="SM00382">
    <property type="entry name" value="AAA"/>
    <property type="match status" value="1"/>
</dbReference>
<evidence type="ECO:0000313" key="5">
    <source>
        <dbReference type="Proteomes" id="UP001589647"/>
    </source>
</evidence>
<dbReference type="InterPro" id="IPR017871">
    <property type="entry name" value="ABC_transporter-like_CS"/>
</dbReference>
<dbReference type="PANTHER" id="PTHR42794">
    <property type="entry name" value="HEMIN IMPORT ATP-BINDING PROTEIN HMUV"/>
    <property type="match status" value="1"/>
</dbReference>
<dbReference type="CDD" id="cd03214">
    <property type="entry name" value="ABC_Iron-Siderophores_B12_Hemin"/>
    <property type="match status" value="1"/>
</dbReference>
<dbReference type="PROSITE" id="PS50893">
    <property type="entry name" value="ABC_TRANSPORTER_2"/>
    <property type="match status" value="1"/>
</dbReference>
<feature type="domain" description="ABC transporter" evidence="3">
    <location>
        <begin position="3"/>
        <end position="235"/>
    </location>
</feature>
<gene>
    <name evidence="4" type="ORF">ACFFV7_01210</name>
</gene>
<dbReference type="RefSeq" id="WP_189645475.1">
    <property type="nucleotide sequence ID" value="NZ_BMRC01000001.1"/>
</dbReference>
<dbReference type="EMBL" id="JBHMEI010000001">
    <property type="protein sequence ID" value="MFB9199794.1"/>
    <property type="molecule type" value="Genomic_DNA"/>
</dbReference>
<keyword evidence="2 4" id="KW-0067">ATP-binding</keyword>
<name>A0ABV5I5I7_9ACTN</name>
<evidence type="ECO:0000256" key="2">
    <source>
        <dbReference type="ARBA" id="ARBA00022840"/>
    </source>
</evidence>
<dbReference type="SUPFAM" id="SSF52540">
    <property type="entry name" value="P-loop containing nucleoside triphosphate hydrolases"/>
    <property type="match status" value="1"/>
</dbReference>
<dbReference type="GO" id="GO:0005524">
    <property type="term" value="F:ATP binding"/>
    <property type="evidence" value="ECO:0007669"/>
    <property type="project" value="UniProtKB-KW"/>
</dbReference>
<accession>A0ABV5I5I7</accession>
<dbReference type="InterPro" id="IPR027417">
    <property type="entry name" value="P-loop_NTPase"/>
</dbReference>
<comment type="caution">
    <text evidence="4">The sequence shown here is derived from an EMBL/GenBank/DDBJ whole genome shotgun (WGS) entry which is preliminary data.</text>
</comment>
<organism evidence="4 5">
    <name type="scientific">Nonomuraea spiralis</name>
    <dbReference type="NCBI Taxonomy" id="46182"/>
    <lineage>
        <taxon>Bacteria</taxon>
        <taxon>Bacillati</taxon>
        <taxon>Actinomycetota</taxon>
        <taxon>Actinomycetes</taxon>
        <taxon>Streptosporangiales</taxon>
        <taxon>Streptosporangiaceae</taxon>
        <taxon>Nonomuraea</taxon>
    </lineage>
</organism>
<dbReference type="PROSITE" id="PS00211">
    <property type="entry name" value="ABC_TRANSPORTER_1"/>
    <property type="match status" value="1"/>
</dbReference>
<dbReference type="Proteomes" id="UP001589647">
    <property type="component" value="Unassembled WGS sequence"/>
</dbReference>
<evidence type="ECO:0000256" key="1">
    <source>
        <dbReference type="ARBA" id="ARBA00022741"/>
    </source>
</evidence>
<dbReference type="Pfam" id="PF00005">
    <property type="entry name" value="ABC_tran"/>
    <property type="match status" value="1"/>
</dbReference>
<dbReference type="PANTHER" id="PTHR42794:SF2">
    <property type="entry name" value="ABC TRANSPORTER ATP-BINDING PROTEIN"/>
    <property type="match status" value="1"/>
</dbReference>
<protein>
    <submittedName>
        <fullName evidence="4">ABC transporter ATP-binding protein</fullName>
    </submittedName>
</protein>
<reference evidence="4 5" key="1">
    <citation type="submission" date="2024-09" db="EMBL/GenBank/DDBJ databases">
        <authorList>
            <person name="Sun Q."/>
            <person name="Mori K."/>
        </authorList>
    </citation>
    <scope>NUCLEOTIDE SEQUENCE [LARGE SCALE GENOMIC DNA]</scope>
    <source>
        <strain evidence="4 5">CCM 3426</strain>
    </source>
</reference>